<organism evidence="2 3">
    <name type="scientific">Heterodera trifolii</name>
    <dbReference type="NCBI Taxonomy" id="157864"/>
    <lineage>
        <taxon>Eukaryota</taxon>
        <taxon>Metazoa</taxon>
        <taxon>Ecdysozoa</taxon>
        <taxon>Nematoda</taxon>
        <taxon>Chromadorea</taxon>
        <taxon>Rhabditida</taxon>
        <taxon>Tylenchina</taxon>
        <taxon>Tylenchomorpha</taxon>
        <taxon>Tylenchoidea</taxon>
        <taxon>Heteroderidae</taxon>
        <taxon>Heteroderinae</taxon>
        <taxon>Heterodera</taxon>
    </lineage>
</organism>
<feature type="coiled-coil region" evidence="1">
    <location>
        <begin position="599"/>
        <end position="626"/>
    </location>
</feature>
<keyword evidence="1" id="KW-0175">Coiled coil</keyword>
<comment type="caution">
    <text evidence="2">The sequence shown here is derived from an EMBL/GenBank/DDBJ whole genome shotgun (WGS) entry which is preliminary data.</text>
</comment>
<dbReference type="EMBL" id="JBICBT010001106">
    <property type="protein sequence ID" value="KAL3082571.1"/>
    <property type="molecule type" value="Genomic_DNA"/>
</dbReference>
<dbReference type="InterPro" id="IPR027417">
    <property type="entry name" value="P-loop_NTPase"/>
</dbReference>
<accession>A0ABD2IYJ0</accession>
<evidence type="ECO:0000313" key="3">
    <source>
        <dbReference type="Proteomes" id="UP001620626"/>
    </source>
</evidence>
<dbReference type="PANTHER" id="PTHR32046">
    <property type="entry name" value="G DOMAIN-CONTAINING PROTEIN"/>
    <property type="match status" value="1"/>
</dbReference>
<name>A0ABD2IYJ0_9BILA</name>
<dbReference type="PANTHER" id="PTHR32046:SF11">
    <property type="entry name" value="IMMUNE-ASSOCIATED NUCLEOTIDE-BINDING PROTEIN 10-LIKE"/>
    <property type="match status" value="1"/>
</dbReference>
<gene>
    <name evidence="2" type="ORF">niasHT_030585</name>
</gene>
<evidence type="ECO:0008006" key="4">
    <source>
        <dbReference type="Google" id="ProtNLM"/>
    </source>
</evidence>
<dbReference type="Gene3D" id="3.40.50.300">
    <property type="entry name" value="P-loop containing nucleotide triphosphate hydrolases"/>
    <property type="match status" value="1"/>
</dbReference>
<protein>
    <recommendedName>
        <fullName evidence="4">G domain-containing protein</fullName>
    </recommendedName>
</protein>
<proteinExistence type="predicted"/>
<dbReference type="Proteomes" id="UP001620626">
    <property type="component" value="Unassembled WGS sequence"/>
</dbReference>
<dbReference type="AlphaFoldDB" id="A0ABD2IYJ0"/>
<keyword evidence="3" id="KW-1185">Reference proteome</keyword>
<evidence type="ECO:0000256" key="1">
    <source>
        <dbReference type="SAM" id="Coils"/>
    </source>
</evidence>
<evidence type="ECO:0000313" key="2">
    <source>
        <dbReference type="EMBL" id="KAL3082571.1"/>
    </source>
</evidence>
<sequence>MLRVCTVRASDPKKILSPVDQLLWPCHLPCPRAKKFGGKCRDDDNFWGCEQCGQTFRFVKQDGKGQKTPITHLFCDCGGTRVDRLTFRCAFFADHGDQFNAFTSVNLLNKELERQSTKETLTLFLEGETGNGKSTLINEMLFCAKFPTFEDAFRLTTSADFNSDCLAAASYSKLVERNGEYVTIEAKLGTGRNIDESQTQFSEAYLIPPVEDGQPCCVSDTEGKNDSRGIGMDNQNKANMFGFFRGFDGVHAIGVVMKDNDNRDTKSFNYCINDGILSDLHKNGAPNIVFLITHSSGSAKVIPVVRKLLEEIEKKNGVKIPLNKSNVFCFDNVAFEALCLIKTKGVEYDEDEMEEFSRKWTKSAREFKRLKQYLATLKPHLTRETLSVYAARCAIADIIPVIASHGAQIQCNIVKMEIEELNKTIGEDEKKMEIKLDKVETKELDKPRMFCTSDKCSEVVKTLGGDVKVSKKDCVDNYSFADGVIDGTILTVCTWAGGPMGAITGAILVSKRRDEAKCKDCKCPRSEHKVINTEQIVKRNVDVDPAVLEQIRQKYKTLKMKDAVKRELIEERDICCKEAAKWIACLKSMAVKTDDDEMQSCIKQNIRDAEEKMAKLKGQSREEQQKSIEALRKFEEFYDKERDILFKTASGNAAGFKFPTENIEQIFDELFALEITGAQMKANYEVVKKAKREHHQRQFTAEEERRAAKQNLVKAEPTKCQIAEFGASSSEDDEMDIVS</sequence>
<reference evidence="2 3" key="1">
    <citation type="submission" date="2024-10" db="EMBL/GenBank/DDBJ databases">
        <authorList>
            <person name="Kim D."/>
        </authorList>
    </citation>
    <scope>NUCLEOTIDE SEQUENCE [LARGE SCALE GENOMIC DNA]</scope>
    <source>
        <strain evidence="2">BH-2024</strain>
    </source>
</reference>